<evidence type="ECO:0000313" key="13">
    <source>
        <dbReference type="EMBL" id="NXW46170.1"/>
    </source>
</evidence>
<dbReference type="InterPro" id="IPR013783">
    <property type="entry name" value="Ig-like_fold"/>
</dbReference>
<dbReference type="InterPro" id="IPR036116">
    <property type="entry name" value="FN3_sf"/>
</dbReference>
<dbReference type="GO" id="GO:0005886">
    <property type="term" value="C:plasma membrane"/>
    <property type="evidence" value="ECO:0007669"/>
    <property type="project" value="UniProtKB-ARBA"/>
</dbReference>
<keyword evidence="4 11" id="KW-0732">Signal</keyword>
<proteinExistence type="inferred from homology"/>
<gene>
    <name evidence="13" type="primary">Il12rb1</name>
    <name evidence="13" type="ORF">NYCLEU_R10494</name>
</gene>
<dbReference type="EMBL" id="VZZU01001225">
    <property type="protein sequence ID" value="NXW46170.1"/>
    <property type="molecule type" value="Genomic_DNA"/>
</dbReference>
<evidence type="ECO:0000256" key="1">
    <source>
        <dbReference type="ARBA" id="ARBA00004479"/>
    </source>
</evidence>
<comment type="caution">
    <text evidence="13">The sequence shown here is derived from an EMBL/GenBank/DDBJ whole genome shotgun (WGS) entry which is preliminary data.</text>
</comment>
<feature type="chain" id="PRO_5029474087" evidence="11">
    <location>
        <begin position="21"/>
        <end position="716"/>
    </location>
</feature>
<keyword evidence="5" id="KW-0677">Repeat</keyword>
<comment type="subcellular location">
    <subcellularLocation>
        <location evidence="1">Membrane</location>
        <topology evidence="1">Single-pass type I membrane protein</topology>
    </subcellularLocation>
</comment>
<accession>A0A7L4C825</accession>
<evidence type="ECO:0000256" key="8">
    <source>
        <dbReference type="ARBA" id="ARBA00023170"/>
    </source>
</evidence>
<feature type="domain" description="Fibronectin type-III" evidence="12">
    <location>
        <begin position="414"/>
        <end position="508"/>
    </location>
</feature>
<evidence type="ECO:0000256" key="11">
    <source>
        <dbReference type="SAM" id="SignalP"/>
    </source>
</evidence>
<feature type="compositionally biased region" description="Pro residues" evidence="10">
    <location>
        <begin position="608"/>
        <end position="622"/>
    </location>
</feature>
<evidence type="ECO:0000256" key="2">
    <source>
        <dbReference type="ARBA" id="ARBA00008921"/>
    </source>
</evidence>
<feature type="signal peptide" evidence="11">
    <location>
        <begin position="1"/>
        <end position="20"/>
    </location>
</feature>
<evidence type="ECO:0000256" key="7">
    <source>
        <dbReference type="ARBA" id="ARBA00023136"/>
    </source>
</evidence>
<evidence type="ECO:0000259" key="12">
    <source>
        <dbReference type="PROSITE" id="PS50853"/>
    </source>
</evidence>
<keyword evidence="9" id="KW-0325">Glycoprotein</keyword>
<dbReference type="SMART" id="SM00060">
    <property type="entry name" value="FN3"/>
    <property type="match status" value="2"/>
</dbReference>
<evidence type="ECO:0000256" key="3">
    <source>
        <dbReference type="ARBA" id="ARBA00022692"/>
    </source>
</evidence>
<evidence type="ECO:0000256" key="5">
    <source>
        <dbReference type="ARBA" id="ARBA00022737"/>
    </source>
</evidence>
<keyword evidence="6" id="KW-1133">Transmembrane helix</keyword>
<feature type="region of interest" description="Disordered" evidence="10">
    <location>
        <begin position="594"/>
        <end position="688"/>
    </location>
</feature>
<sequence length="716" mass="78688">RGGWAMLGWLLLVLAVLARGGTTMAPGFSCWKQCGSRWFLCSWSPLGPADNTSYLLTLCYAVPRLCRRFEAGARTTYTLKHHHVYVLTNTTAWVEARWGNGVTTTPNLTLYLDEAVKPDPPHIGMPFTKTGGRLRLQVPWAPCRRGGQSPQREARYRGTGDHSWTQVKTPCAGADGDRWGVTCALGGHGAFEVQLRHKPPHWSSYWSDWSSSIFIPEEILQSPALSYQLGKLGRDGQRVLSLGWQPAPEEQGDVTYTLRARMLACRCAEPPEEDTVVLEKEVTGHNLTLSGAEYQILLTAANAAGMGPAQQLHVPAEQRADLTFKDVSVASSTVTARWEAPSPGSAYCFEQQLLGAPKRGVCIRRDFLAKSIHIERGRTLEAPACYRLAVHGWVPARGWSTFALGHHYTSNASLAVPIHINTSTGDATVILQWSPSPRAACPGALAKYLICHMAKGENVTYGEADATTSHYTLQNLRPGTAYRVGVWEVTAESEGTCSAWWHFQTKAPGPQGTAWKPNLKYLSILFGVPAVAAICQLSKKRAHRLLFTPLPKPMASKAIQFSASEMSQGQHRPGFLEPSERFSQAELLLMEPNPSKEMTTDAGTEPGTPQPRTPQPSTPQPSPTAEEPGVVDPPACEKDLPFVYRRQEVLSPVGFPPPGSTGCSSHPASEEEEEEEEEERRWGLHQPLVPIALLISNKPIIIRDEEGWEPPREKLV</sequence>
<dbReference type="Gene3D" id="2.60.40.10">
    <property type="entry name" value="Immunoglobulins"/>
    <property type="match status" value="2"/>
</dbReference>
<dbReference type="SUPFAM" id="SSF49265">
    <property type="entry name" value="Fibronectin type III"/>
    <property type="match status" value="1"/>
</dbReference>
<comment type="similarity">
    <text evidence="2">Belongs to the type I cytokine receptor family. Type 2 subfamily.</text>
</comment>
<dbReference type="PANTHER" id="PTHR48423">
    <property type="entry name" value="INTERLEUKIN-27 RECEPTOR SUBUNIT ALPHA"/>
    <property type="match status" value="1"/>
</dbReference>
<feature type="non-terminal residue" evidence="13">
    <location>
        <position position="1"/>
    </location>
</feature>
<feature type="compositionally biased region" description="Basic and acidic residues" evidence="10">
    <location>
        <begin position="635"/>
        <end position="648"/>
    </location>
</feature>
<keyword evidence="14" id="KW-1185">Reference proteome</keyword>
<keyword evidence="7" id="KW-0472">Membrane</keyword>
<protein>
    <submittedName>
        <fullName evidence="13">I12R1 protein</fullName>
    </submittedName>
</protein>
<keyword evidence="3" id="KW-0812">Transmembrane</keyword>
<evidence type="ECO:0000256" key="6">
    <source>
        <dbReference type="ARBA" id="ARBA00022989"/>
    </source>
</evidence>
<evidence type="ECO:0000256" key="10">
    <source>
        <dbReference type="SAM" id="MobiDB-lite"/>
    </source>
</evidence>
<dbReference type="Proteomes" id="UP000551823">
    <property type="component" value="Unassembled WGS sequence"/>
</dbReference>
<evidence type="ECO:0000256" key="9">
    <source>
        <dbReference type="ARBA" id="ARBA00023180"/>
    </source>
</evidence>
<dbReference type="InterPro" id="IPR052672">
    <property type="entry name" value="Type1_Cytokine_Rcpt_Type2"/>
</dbReference>
<dbReference type="InterPro" id="IPR003961">
    <property type="entry name" value="FN3_dom"/>
</dbReference>
<name>A0A7L4C825_9AVES</name>
<reference evidence="13 14" key="1">
    <citation type="submission" date="2019-09" db="EMBL/GenBank/DDBJ databases">
        <title>Bird 10,000 Genomes (B10K) Project - Family phase.</title>
        <authorList>
            <person name="Zhang G."/>
        </authorList>
    </citation>
    <scope>NUCLEOTIDE SEQUENCE [LARGE SCALE GENOMIC DNA]</scope>
    <source>
        <strain evidence="13">B10K-DU-005-01</strain>
    </source>
</reference>
<dbReference type="PANTHER" id="PTHR48423:SF1">
    <property type="entry name" value="INTERLEUKIN-27 RECEPTOR SUBUNIT ALPHA"/>
    <property type="match status" value="1"/>
</dbReference>
<organism evidence="13 14">
    <name type="scientific">Nyctiprogne leucopyga</name>
    <dbReference type="NCBI Taxonomy" id="382315"/>
    <lineage>
        <taxon>Eukaryota</taxon>
        <taxon>Metazoa</taxon>
        <taxon>Chordata</taxon>
        <taxon>Craniata</taxon>
        <taxon>Vertebrata</taxon>
        <taxon>Euteleostomi</taxon>
        <taxon>Archelosauria</taxon>
        <taxon>Archosauria</taxon>
        <taxon>Dinosauria</taxon>
        <taxon>Saurischia</taxon>
        <taxon>Theropoda</taxon>
        <taxon>Coelurosauria</taxon>
        <taxon>Aves</taxon>
        <taxon>Neognathae</taxon>
        <taxon>Neoaves</taxon>
        <taxon>Strisores</taxon>
        <taxon>Caprimulgiformes</taxon>
        <taxon>Caprimulgidae</taxon>
        <taxon>Chordeilinae</taxon>
        <taxon>Nyctiprogne</taxon>
    </lineage>
</organism>
<dbReference type="Pfam" id="PF00041">
    <property type="entry name" value="fn3"/>
    <property type="match status" value="1"/>
</dbReference>
<dbReference type="CDD" id="cd00063">
    <property type="entry name" value="FN3"/>
    <property type="match status" value="1"/>
</dbReference>
<keyword evidence="8" id="KW-0675">Receptor</keyword>
<dbReference type="PROSITE" id="PS50853">
    <property type="entry name" value="FN3"/>
    <property type="match status" value="1"/>
</dbReference>
<dbReference type="AlphaFoldDB" id="A0A7L4C825"/>
<feature type="non-terminal residue" evidence="13">
    <location>
        <position position="716"/>
    </location>
</feature>
<evidence type="ECO:0000256" key="4">
    <source>
        <dbReference type="ARBA" id="ARBA00022729"/>
    </source>
</evidence>
<evidence type="ECO:0000313" key="14">
    <source>
        <dbReference type="Proteomes" id="UP000551823"/>
    </source>
</evidence>